<protein>
    <recommendedName>
        <fullName evidence="2">DUF2193 domain-containing protein</fullName>
    </recommendedName>
</protein>
<proteinExistence type="predicted"/>
<dbReference type="Pfam" id="PF09959">
    <property type="entry name" value="DUF2193"/>
    <property type="match status" value="1"/>
</dbReference>
<name>A0A0W8FD59_9ZZZZ</name>
<dbReference type="InterPro" id="IPR018694">
    <property type="entry name" value="DUF2193"/>
</dbReference>
<organism evidence="1">
    <name type="scientific">hydrocarbon metagenome</name>
    <dbReference type="NCBI Taxonomy" id="938273"/>
    <lineage>
        <taxon>unclassified sequences</taxon>
        <taxon>metagenomes</taxon>
        <taxon>ecological metagenomes</taxon>
    </lineage>
</organism>
<dbReference type="AlphaFoldDB" id="A0A0W8FD59"/>
<sequence length="517" mass="57708">MLRISWENCGLRLIGVRKMSELYRKMVEEAMAAQRADVETVKRKRGQSFEVEDAKAYLDVVNKMKAIEGQSKSVIALHVDSVNSHYEVMKSLTKTIRPEDDPFVEHYQTPAILEILCEQDESFKKSLKAFIDGVGRSEALIGLEAARRYAGFYGPTCVVDFALIPGSTSNVVNRILKTIDIPDVHKQAILAAKSWGMNTSYGIGEVFAQEAEKGTSLAEAVRKEIDEIKYIYESPIEAQGKLMDAAGHQSFDVRKYMTEYKKRMMPAVRAAMNEGVHYGNILTIPAYCVGDIAHHISQSTFNMCKDDVIMAVIEAVTEVMGSTLNNSLDSFKNEHQPLNLATGAAASAVEYIAELDGFNAIGIVDLLTKRFHNYVQLYPTRGAAAELHNCDFMDMIYRGWKVLDKARRLKNGLGGKLVPRISGFDVDLEPIHRNEVLMNPQRYAYPACAITVRFSALMRLSDYPCLLTSEPVTATMMTNIIALHKEIPASPARVCKNCASAALVDFRHSYCQYREAV</sequence>
<evidence type="ECO:0000313" key="1">
    <source>
        <dbReference type="EMBL" id="KUG18829.1"/>
    </source>
</evidence>
<gene>
    <name evidence="1" type="ORF">ASZ90_011458</name>
</gene>
<reference evidence="1" key="1">
    <citation type="journal article" date="2015" name="Proc. Natl. Acad. Sci. U.S.A.">
        <title>Networks of energetic and metabolic interactions define dynamics in microbial communities.</title>
        <authorList>
            <person name="Embree M."/>
            <person name="Liu J.K."/>
            <person name="Al-Bassam M.M."/>
            <person name="Zengler K."/>
        </authorList>
    </citation>
    <scope>NUCLEOTIDE SEQUENCE</scope>
</reference>
<comment type="caution">
    <text evidence="1">The sequence shown here is derived from an EMBL/GenBank/DDBJ whole genome shotgun (WGS) entry which is preliminary data.</text>
</comment>
<dbReference type="EMBL" id="LNQE01001356">
    <property type="protein sequence ID" value="KUG18829.1"/>
    <property type="molecule type" value="Genomic_DNA"/>
</dbReference>
<accession>A0A0W8FD59</accession>
<evidence type="ECO:0008006" key="2">
    <source>
        <dbReference type="Google" id="ProtNLM"/>
    </source>
</evidence>